<dbReference type="Proteomes" id="UP000075903">
    <property type="component" value="Unassembled WGS sequence"/>
</dbReference>
<reference evidence="2" key="1">
    <citation type="submission" date="2020-05" db="UniProtKB">
        <authorList>
            <consortium name="EnsemblMetazoa"/>
        </authorList>
    </citation>
    <scope>IDENTIFICATION</scope>
    <source>
        <strain evidence="2">MAF</strain>
    </source>
</reference>
<name>A0A182V7D3_ANOME</name>
<dbReference type="VEuPathDB" id="VectorBase:AMEM010120"/>
<sequence>MRCSYGDAWWLCGRERDRALGGDDKRTVQAGKGGPGQGSGMPLKRDQLPPVGRNPQKPFDRMLPAIVPVCSEKSSPVASLPASIGWCERVLPAEPQQSTSINPDCRAATAWIAASRSCI</sequence>
<accession>A0A182V7D3</accession>
<protein>
    <submittedName>
        <fullName evidence="2">Uncharacterized protein</fullName>
    </submittedName>
</protein>
<dbReference type="AlphaFoldDB" id="A0A182V7D3"/>
<feature type="region of interest" description="Disordered" evidence="1">
    <location>
        <begin position="20"/>
        <end position="58"/>
    </location>
</feature>
<dbReference type="EnsemblMetazoa" id="AMEM010120-RA">
    <property type="protein sequence ID" value="AMEM010120-PA"/>
    <property type="gene ID" value="AMEM010120"/>
</dbReference>
<proteinExistence type="predicted"/>
<evidence type="ECO:0000256" key="1">
    <source>
        <dbReference type="SAM" id="MobiDB-lite"/>
    </source>
</evidence>
<keyword evidence="3" id="KW-1185">Reference proteome</keyword>
<evidence type="ECO:0000313" key="3">
    <source>
        <dbReference type="Proteomes" id="UP000075903"/>
    </source>
</evidence>
<evidence type="ECO:0000313" key="2">
    <source>
        <dbReference type="EnsemblMetazoa" id="AMEM010120-PA"/>
    </source>
</evidence>
<organism evidence="2 3">
    <name type="scientific">Anopheles merus</name>
    <name type="common">Mosquito</name>
    <dbReference type="NCBI Taxonomy" id="30066"/>
    <lineage>
        <taxon>Eukaryota</taxon>
        <taxon>Metazoa</taxon>
        <taxon>Ecdysozoa</taxon>
        <taxon>Arthropoda</taxon>
        <taxon>Hexapoda</taxon>
        <taxon>Insecta</taxon>
        <taxon>Pterygota</taxon>
        <taxon>Neoptera</taxon>
        <taxon>Endopterygota</taxon>
        <taxon>Diptera</taxon>
        <taxon>Nematocera</taxon>
        <taxon>Culicoidea</taxon>
        <taxon>Culicidae</taxon>
        <taxon>Anophelinae</taxon>
        <taxon>Anopheles</taxon>
    </lineage>
</organism>